<feature type="region of interest" description="Disordered" evidence="1">
    <location>
        <begin position="128"/>
        <end position="221"/>
    </location>
</feature>
<evidence type="ECO:0000313" key="2">
    <source>
        <dbReference type="EMBL" id="KAG8045290.1"/>
    </source>
</evidence>
<dbReference type="AlphaFoldDB" id="A0A8J5QWS3"/>
<reference evidence="2" key="2">
    <citation type="submission" date="2021-02" db="EMBL/GenBank/DDBJ databases">
        <authorList>
            <person name="Kimball J.A."/>
            <person name="Haas M.W."/>
            <person name="Macchietto M."/>
            <person name="Kono T."/>
            <person name="Duquette J."/>
            <person name="Shao M."/>
        </authorList>
    </citation>
    <scope>NUCLEOTIDE SEQUENCE</scope>
    <source>
        <tissue evidence="2">Fresh leaf tissue</tissue>
    </source>
</reference>
<feature type="compositionally biased region" description="Basic and acidic residues" evidence="1">
    <location>
        <begin position="139"/>
        <end position="159"/>
    </location>
</feature>
<comment type="caution">
    <text evidence="2">The sequence shown here is derived from an EMBL/GenBank/DDBJ whole genome shotgun (WGS) entry which is preliminary data.</text>
</comment>
<sequence length="221" mass="24871">MLYHLGHDTAKIEEVVNTCEAVKKHAGEDKGEIEKSKIGVLLFILHSTLAKTGNLALPPPMEGEWTDRLANGLPKVKKSAVLITCRKEDDARTMVRTARVFLPPPLTVDEGWTLFKREYDEAKLKRAAQSIQEKGEDETEKRSADSKQEKKGEDRHEESVAPAFSPGAPAPRRVRRSWPCAASRHHDTPRPTPYAAHAIHALVSSRPYRPRQPHRTPCPRR</sequence>
<feature type="compositionally biased region" description="Basic residues" evidence="1">
    <location>
        <begin position="208"/>
        <end position="221"/>
    </location>
</feature>
<dbReference type="Proteomes" id="UP000729402">
    <property type="component" value="Unassembled WGS sequence"/>
</dbReference>
<name>A0A8J5QWS3_ZIZPA</name>
<keyword evidence="3" id="KW-1185">Reference proteome</keyword>
<gene>
    <name evidence="2" type="ORF">GUJ93_ZPchr0008g12528</name>
</gene>
<reference evidence="2" key="1">
    <citation type="journal article" date="2021" name="bioRxiv">
        <title>Whole Genome Assembly and Annotation of Northern Wild Rice, Zizania palustris L., Supports a Whole Genome Duplication in the Zizania Genus.</title>
        <authorList>
            <person name="Haas M."/>
            <person name="Kono T."/>
            <person name="Macchietto M."/>
            <person name="Millas R."/>
            <person name="McGilp L."/>
            <person name="Shao M."/>
            <person name="Duquette J."/>
            <person name="Hirsch C.N."/>
            <person name="Kimball J."/>
        </authorList>
    </citation>
    <scope>NUCLEOTIDE SEQUENCE</scope>
    <source>
        <tissue evidence="2">Fresh leaf tissue</tissue>
    </source>
</reference>
<organism evidence="2 3">
    <name type="scientific">Zizania palustris</name>
    <name type="common">Northern wild rice</name>
    <dbReference type="NCBI Taxonomy" id="103762"/>
    <lineage>
        <taxon>Eukaryota</taxon>
        <taxon>Viridiplantae</taxon>
        <taxon>Streptophyta</taxon>
        <taxon>Embryophyta</taxon>
        <taxon>Tracheophyta</taxon>
        <taxon>Spermatophyta</taxon>
        <taxon>Magnoliopsida</taxon>
        <taxon>Liliopsida</taxon>
        <taxon>Poales</taxon>
        <taxon>Poaceae</taxon>
        <taxon>BOP clade</taxon>
        <taxon>Oryzoideae</taxon>
        <taxon>Oryzeae</taxon>
        <taxon>Zizaniinae</taxon>
        <taxon>Zizania</taxon>
    </lineage>
</organism>
<evidence type="ECO:0008006" key="4">
    <source>
        <dbReference type="Google" id="ProtNLM"/>
    </source>
</evidence>
<accession>A0A8J5QWS3</accession>
<proteinExistence type="predicted"/>
<protein>
    <recommendedName>
        <fullName evidence="4">NB-ARC domain-containing protein</fullName>
    </recommendedName>
</protein>
<evidence type="ECO:0000313" key="3">
    <source>
        <dbReference type="Proteomes" id="UP000729402"/>
    </source>
</evidence>
<dbReference type="OrthoDB" id="1900634at2759"/>
<evidence type="ECO:0000256" key="1">
    <source>
        <dbReference type="SAM" id="MobiDB-lite"/>
    </source>
</evidence>
<dbReference type="EMBL" id="JAAALK010000290">
    <property type="protein sequence ID" value="KAG8045290.1"/>
    <property type="molecule type" value="Genomic_DNA"/>
</dbReference>